<dbReference type="GO" id="GO:0051301">
    <property type="term" value="P:cell division"/>
    <property type="evidence" value="ECO:0007669"/>
    <property type="project" value="UniProtKB-KW"/>
</dbReference>
<name>A0A917DJA9_9MICO</name>
<evidence type="ECO:0000256" key="3">
    <source>
        <dbReference type="ARBA" id="ARBA00022475"/>
    </source>
</evidence>
<keyword evidence="10 22" id="KW-1133">Transmembrane helix</keyword>
<dbReference type="GO" id="GO:0008955">
    <property type="term" value="F:peptidoglycan glycosyltransferase activity"/>
    <property type="evidence" value="ECO:0007669"/>
    <property type="project" value="UniProtKB-EC"/>
</dbReference>
<dbReference type="GO" id="GO:0008360">
    <property type="term" value="P:regulation of cell shape"/>
    <property type="evidence" value="ECO:0007669"/>
    <property type="project" value="UniProtKB-KW"/>
</dbReference>
<reference evidence="23" key="1">
    <citation type="journal article" date="2014" name="Int. J. Syst. Evol. Microbiol.">
        <title>Complete genome sequence of Corynebacterium casei LMG S-19264T (=DSM 44701T), isolated from a smear-ripened cheese.</title>
        <authorList>
            <consortium name="US DOE Joint Genome Institute (JGI-PGF)"/>
            <person name="Walter F."/>
            <person name="Albersmeier A."/>
            <person name="Kalinowski J."/>
            <person name="Ruckert C."/>
        </authorList>
    </citation>
    <scope>NUCLEOTIDE SEQUENCE</scope>
    <source>
        <strain evidence="23">CGMCC 1.15152</strain>
    </source>
</reference>
<dbReference type="EC" id="2.4.99.28" evidence="19"/>
<feature type="transmembrane region" description="Helical" evidence="22">
    <location>
        <begin position="361"/>
        <end position="382"/>
    </location>
</feature>
<evidence type="ECO:0000256" key="19">
    <source>
        <dbReference type="ARBA" id="ARBA00044770"/>
    </source>
</evidence>
<evidence type="ECO:0000256" key="14">
    <source>
        <dbReference type="ARBA" id="ARBA00032370"/>
    </source>
</evidence>
<dbReference type="InterPro" id="IPR001182">
    <property type="entry name" value="FtsW/RodA"/>
</dbReference>
<evidence type="ECO:0000256" key="10">
    <source>
        <dbReference type="ARBA" id="ARBA00022989"/>
    </source>
</evidence>
<keyword evidence="12" id="KW-0131">Cell cycle</keyword>
<comment type="similarity">
    <text evidence="16">Belongs to the SEDS family. FtsW subfamily.</text>
</comment>
<evidence type="ECO:0000256" key="22">
    <source>
        <dbReference type="SAM" id="Phobius"/>
    </source>
</evidence>
<evidence type="ECO:0000256" key="9">
    <source>
        <dbReference type="ARBA" id="ARBA00022984"/>
    </source>
</evidence>
<dbReference type="EMBL" id="BMHO01000001">
    <property type="protein sequence ID" value="GGD42261.1"/>
    <property type="molecule type" value="Genomic_DNA"/>
</dbReference>
<evidence type="ECO:0000256" key="1">
    <source>
        <dbReference type="ARBA" id="ARBA00004651"/>
    </source>
</evidence>
<evidence type="ECO:0000256" key="16">
    <source>
        <dbReference type="ARBA" id="ARBA00038053"/>
    </source>
</evidence>
<feature type="transmembrane region" description="Helical" evidence="22">
    <location>
        <begin position="73"/>
        <end position="90"/>
    </location>
</feature>
<comment type="caution">
    <text evidence="23">The sequence shown here is derived from an EMBL/GenBank/DDBJ whole genome shotgun (WGS) entry which is preliminary data.</text>
</comment>
<evidence type="ECO:0000256" key="20">
    <source>
        <dbReference type="ARBA" id="ARBA00049902"/>
    </source>
</evidence>
<keyword evidence="5" id="KW-0328">Glycosyltransferase</keyword>
<dbReference type="AlphaFoldDB" id="A0A917DJA9"/>
<comment type="subcellular location">
    <subcellularLocation>
        <location evidence="1">Cell membrane</location>
        <topology evidence="1">Multi-pass membrane protein</topology>
    </subcellularLocation>
</comment>
<feature type="transmembrane region" description="Helical" evidence="22">
    <location>
        <begin position="162"/>
        <end position="180"/>
    </location>
</feature>
<evidence type="ECO:0000313" key="23">
    <source>
        <dbReference type="EMBL" id="GGD42261.1"/>
    </source>
</evidence>
<evidence type="ECO:0000313" key="24">
    <source>
        <dbReference type="Proteomes" id="UP000633205"/>
    </source>
</evidence>
<proteinExistence type="inferred from homology"/>
<evidence type="ECO:0000256" key="7">
    <source>
        <dbReference type="ARBA" id="ARBA00022692"/>
    </source>
</evidence>
<evidence type="ECO:0000256" key="18">
    <source>
        <dbReference type="ARBA" id="ARBA00041418"/>
    </source>
</evidence>
<feature type="transmembrane region" description="Helical" evidence="22">
    <location>
        <begin position="97"/>
        <end position="114"/>
    </location>
</feature>
<evidence type="ECO:0000256" key="6">
    <source>
        <dbReference type="ARBA" id="ARBA00022679"/>
    </source>
</evidence>
<evidence type="ECO:0000256" key="2">
    <source>
        <dbReference type="ARBA" id="ARBA00004752"/>
    </source>
</evidence>
<keyword evidence="4" id="KW-0132">Cell division</keyword>
<dbReference type="InterPro" id="IPR013437">
    <property type="entry name" value="FtsW"/>
</dbReference>
<dbReference type="NCBIfam" id="TIGR02614">
    <property type="entry name" value="ftsW"/>
    <property type="match status" value="1"/>
</dbReference>
<feature type="transmembrane region" description="Helical" evidence="22">
    <location>
        <begin position="126"/>
        <end position="150"/>
    </location>
</feature>
<feature type="transmembrane region" description="Helical" evidence="22">
    <location>
        <begin position="186"/>
        <end position="202"/>
    </location>
</feature>
<dbReference type="PANTHER" id="PTHR30474:SF2">
    <property type="entry name" value="PEPTIDOGLYCAN GLYCOSYLTRANSFERASE FTSW-RELATED"/>
    <property type="match status" value="1"/>
</dbReference>
<evidence type="ECO:0000256" key="5">
    <source>
        <dbReference type="ARBA" id="ARBA00022676"/>
    </source>
</evidence>
<feature type="transmembrane region" description="Helical" evidence="22">
    <location>
        <begin position="32"/>
        <end position="53"/>
    </location>
</feature>
<keyword evidence="9" id="KW-0573">Peptidoglycan synthesis</keyword>
<evidence type="ECO:0000256" key="15">
    <source>
        <dbReference type="ARBA" id="ARBA00033270"/>
    </source>
</evidence>
<dbReference type="RefSeq" id="WP_188712459.1">
    <property type="nucleotide sequence ID" value="NZ_BMHO01000001.1"/>
</dbReference>
<dbReference type="GO" id="GO:0032153">
    <property type="term" value="C:cell division site"/>
    <property type="evidence" value="ECO:0007669"/>
    <property type="project" value="TreeGrafter"/>
</dbReference>
<evidence type="ECO:0000256" key="11">
    <source>
        <dbReference type="ARBA" id="ARBA00023136"/>
    </source>
</evidence>
<evidence type="ECO:0000256" key="21">
    <source>
        <dbReference type="ARBA" id="ARBA00049966"/>
    </source>
</evidence>
<dbReference type="GO" id="GO:0071555">
    <property type="term" value="P:cell wall organization"/>
    <property type="evidence" value="ECO:0007669"/>
    <property type="project" value="UniProtKB-KW"/>
</dbReference>
<protein>
    <recommendedName>
        <fullName evidence="17">Probable peptidoglycan glycosyltransferase FtsW</fullName>
        <ecNumber evidence="19">2.4.99.28</ecNumber>
    </recommendedName>
    <alternativeName>
        <fullName evidence="18">Cell division protein FtsW</fullName>
    </alternativeName>
    <alternativeName>
        <fullName evidence="15">Cell wall polymerase</fullName>
    </alternativeName>
    <alternativeName>
        <fullName evidence="14">Peptidoglycan polymerase</fullName>
    </alternativeName>
</protein>
<comment type="catalytic activity">
    <reaction evidence="20">
        <text>[GlcNAc-(1-&gt;4)-Mur2Ac(oyl-L-Ala-gamma-D-Glu-L-Lys-D-Ala-D-Ala)](n)-di-trans,octa-cis-undecaprenyl diphosphate + beta-D-GlcNAc-(1-&gt;4)-Mur2Ac(oyl-L-Ala-gamma-D-Glu-L-Lys-D-Ala-D-Ala)-di-trans,octa-cis-undecaprenyl diphosphate = [GlcNAc-(1-&gt;4)-Mur2Ac(oyl-L-Ala-gamma-D-Glu-L-Lys-D-Ala-D-Ala)](n+1)-di-trans,octa-cis-undecaprenyl diphosphate + di-trans,octa-cis-undecaprenyl diphosphate + H(+)</text>
        <dbReference type="Rhea" id="RHEA:23708"/>
        <dbReference type="Rhea" id="RHEA-COMP:9602"/>
        <dbReference type="Rhea" id="RHEA-COMP:9603"/>
        <dbReference type="ChEBI" id="CHEBI:15378"/>
        <dbReference type="ChEBI" id="CHEBI:58405"/>
        <dbReference type="ChEBI" id="CHEBI:60033"/>
        <dbReference type="ChEBI" id="CHEBI:78435"/>
        <dbReference type="EC" id="2.4.99.28"/>
    </reaction>
</comment>
<dbReference type="PANTHER" id="PTHR30474">
    <property type="entry name" value="CELL CYCLE PROTEIN"/>
    <property type="match status" value="1"/>
</dbReference>
<keyword evidence="24" id="KW-1185">Reference proteome</keyword>
<evidence type="ECO:0000256" key="12">
    <source>
        <dbReference type="ARBA" id="ARBA00023306"/>
    </source>
</evidence>
<comment type="function">
    <text evidence="21">Peptidoglycan polymerase that is essential for cell division.</text>
</comment>
<keyword evidence="13" id="KW-0961">Cell wall biogenesis/degradation</keyword>
<feature type="transmembrane region" description="Helical" evidence="22">
    <location>
        <begin position="325"/>
        <end position="349"/>
    </location>
</feature>
<feature type="transmembrane region" description="Helical" evidence="22">
    <location>
        <begin position="295"/>
        <end position="318"/>
    </location>
</feature>
<evidence type="ECO:0000256" key="4">
    <source>
        <dbReference type="ARBA" id="ARBA00022618"/>
    </source>
</evidence>
<evidence type="ECO:0000256" key="17">
    <source>
        <dbReference type="ARBA" id="ARBA00041185"/>
    </source>
</evidence>
<comment type="pathway">
    <text evidence="2">Cell wall biogenesis; peptidoglycan biosynthesis.</text>
</comment>
<keyword evidence="3" id="KW-1003">Cell membrane</keyword>
<evidence type="ECO:0000256" key="8">
    <source>
        <dbReference type="ARBA" id="ARBA00022960"/>
    </source>
</evidence>
<reference evidence="23" key="2">
    <citation type="submission" date="2020-09" db="EMBL/GenBank/DDBJ databases">
        <authorList>
            <person name="Sun Q."/>
            <person name="Zhou Y."/>
        </authorList>
    </citation>
    <scope>NUCLEOTIDE SEQUENCE</scope>
    <source>
        <strain evidence="23">CGMCC 1.15152</strain>
    </source>
</reference>
<accession>A0A917DJA9</accession>
<dbReference type="GO" id="GO:0005886">
    <property type="term" value="C:plasma membrane"/>
    <property type="evidence" value="ECO:0007669"/>
    <property type="project" value="UniProtKB-SubCell"/>
</dbReference>
<dbReference type="GO" id="GO:0009252">
    <property type="term" value="P:peptidoglycan biosynthetic process"/>
    <property type="evidence" value="ECO:0007669"/>
    <property type="project" value="UniProtKB-KW"/>
</dbReference>
<keyword evidence="11 22" id="KW-0472">Membrane</keyword>
<feature type="transmembrane region" description="Helical" evidence="22">
    <location>
        <begin position="209"/>
        <end position="227"/>
    </location>
</feature>
<organism evidence="23 24">
    <name type="scientific">Microbacterium faecale</name>
    <dbReference type="NCBI Taxonomy" id="1804630"/>
    <lineage>
        <taxon>Bacteria</taxon>
        <taxon>Bacillati</taxon>
        <taxon>Actinomycetota</taxon>
        <taxon>Actinomycetes</taxon>
        <taxon>Micrococcales</taxon>
        <taxon>Microbacteriaceae</taxon>
        <taxon>Microbacterium</taxon>
    </lineage>
</organism>
<gene>
    <name evidence="23" type="ORF">GCM10010915_24190</name>
</gene>
<dbReference type="GO" id="GO:0015648">
    <property type="term" value="F:lipid-linked peptidoglycan transporter activity"/>
    <property type="evidence" value="ECO:0007669"/>
    <property type="project" value="TreeGrafter"/>
</dbReference>
<keyword evidence="6" id="KW-0808">Transferase</keyword>
<dbReference type="Pfam" id="PF01098">
    <property type="entry name" value="FTSW_RODA_SPOVE"/>
    <property type="match status" value="1"/>
</dbReference>
<evidence type="ECO:0000256" key="13">
    <source>
        <dbReference type="ARBA" id="ARBA00023316"/>
    </source>
</evidence>
<sequence length="402" mass="42526">MTQTERASSTGSRPLAARIALGRSIGPVPLEFLLVASSAMLLTAFGIVMVFSATTVESLTQSGSPFNDGISHLIYAAVGLPMMFVMSRFSVRWLQRIAWPVLVLGIALQLLVFTPLGHEYGGNRNWLFIGGMTIQPSEFLKVALVLWIAFILHRKSAVLTRFWQFAIPILPGVAFAIATVLGGRDLGTATIMAMLALGTLFFAGVRLRFLMPIVLLGAAGVAALAIFSENRMKRILSVFDPNCDPTAECFQPYHALWGLAGGGLLGRGLGNSREKYNWLPAAADDYIFAIVGEELGTLGCLVVLALFAVLAVGIFRIVRRTDDIFVRAAAGGIGVWIAGQALVNIGVVLRVLPALGVPLPFLSAGGSSLIAVLIACGVLLALARTLPDGKAPVGAVPSRSAS</sequence>
<keyword evidence="7 22" id="KW-0812">Transmembrane</keyword>
<dbReference type="Proteomes" id="UP000633205">
    <property type="component" value="Unassembled WGS sequence"/>
</dbReference>
<keyword evidence="8" id="KW-0133">Cell shape</keyword>